<accession>A0AAE1NK58</accession>
<dbReference type="EMBL" id="JAWZYT010005128">
    <property type="protein sequence ID" value="KAK4291525.1"/>
    <property type="molecule type" value="Genomic_DNA"/>
</dbReference>
<keyword evidence="2" id="KW-1133">Transmembrane helix</keyword>
<gene>
    <name evidence="4" type="ORF">Pmani_035654</name>
</gene>
<dbReference type="PANTHER" id="PTHR21184:SF6">
    <property type="entry name" value="CONSERVED PLASMA MEMBRANE PROTEIN"/>
    <property type="match status" value="1"/>
</dbReference>
<feature type="domain" description="Menorin-like" evidence="3">
    <location>
        <begin position="112"/>
        <end position="358"/>
    </location>
</feature>
<proteinExistence type="inferred from homology"/>
<evidence type="ECO:0000313" key="4">
    <source>
        <dbReference type="EMBL" id="KAK4291525.1"/>
    </source>
</evidence>
<dbReference type="Pfam" id="PF10223">
    <property type="entry name" value="Menorin_N"/>
    <property type="match status" value="1"/>
</dbReference>
<evidence type="ECO:0000256" key="1">
    <source>
        <dbReference type="ARBA" id="ARBA00044953"/>
    </source>
</evidence>
<evidence type="ECO:0000313" key="5">
    <source>
        <dbReference type="Proteomes" id="UP001292094"/>
    </source>
</evidence>
<dbReference type="PANTHER" id="PTHR21184">
    <property type="entry name" value="MENORIN (DENDRITIC BRANCHING PROTEIN)"/>
    <property type="match status" value="1"/>
</dbReference>
<name>A0AAE1NK58_9EUCA</name>
<dbReference type="InterPro" id="IPR019356">
    <property type="entry name" value="Menorin_dom"/>
</dbReference>
<evidence type="ECO:0000256" key="2">
    <source>
        <dbReference type="SAM" id="Phobius"/>
    </source>
</evidence>
<comment type="caution">
    <text evidence="4">The sequence shown here is derived from an EMBL/GenBank/DDBJ whole genome shotgun (WGS) entry which is preliminary data.</text>
</comment>
<protein>
    <recommendedName>
        <fullName evidence="3">Menorin-like domain-containing protein</fullName>
    </recommendedName>
</protein>
<keyword evidence="2" id="KW-0472">Membrane</keyword>
<organism evidence="4 5">
    <name type="scientific">Petrolisthes manimaculis</name>
    <dbReference type="NCBI Taxonomy" id="1843537"/>
    <lineage>
        <taxon>Eukaryota</taxon>
        <taxon>Metazoa</taxon>
        <taxon>Ecdysozoa</taxon>
        <taxon>Arthropoda</taxon>
        <taxon>Crustacea</taxon>
        <taxon>Multicrustacea</taxon>
        <taxon>Malacostraca</taxon>
        <taxon>Eumalacostraca</taxon>
        <taxon>Eucarida</taxon>
        <taxon>Decapoda</taxon>
        <taxon>Pleocyemata</taxon>
        <taxon>Anomura</taxon>
        <taxon>Galatheoidea</taxon>
        <taxon>Porcellanidae</taxon>
        <taxon>Petrolisthes</taxon>
    </lineage>
</organism>
<comment type="similarity">
    <text evidence="1">Belongs to the menorin family.</text>
</comment>
<dbReference type="Proteomes" id="UP001292094">
    <property type="component" value="Unassembled WGS sequence"/>
</dbReference>
<keyword evidence="5" id="KW-1185">Reference proteome</keyword>
<evidence type="ECO:0000259" key="3">
    <source>
        <dbReference type="Pfam" id="PF10223"/>
    </source>
</evidence>
<feature type="transmembrane region" description="Helical" evidence="2">
    <location>
        <begin position="384"/>
        <end position="407"/>
    </location>
</feature>
<keyword evidence="2" id="KW-0812">Transmembrane</keyword>
<dbReference type="AlphaFoldDB" id="A0AAE1NK58"/>
<reference evidence="4" key="1">
    <citation type="submission" date="2023-11" db="EMBL/GenBank/DDBJ databases">
        <title>Genome assemblies of two species of porcelain crab, Petrolisthes cinctipes and Petrolisthes manimaculis (Anomura: Porcellanidae).</title>
        <authorList>
            <person name="Angst P."/>
        </authorList>
    </citation>
    <scope>NUCLEOTIDE SEQUENCE</scope>
    <source>
        <strain evidence="4">PB745_02</strain>
        <tissue evidence="4">Gill</tissue>
    </source>
</reference>
<dbReference type="GO" id="GO:0005615">
    <property type="term" value="C:extracellular space"/>
    <property type="evidence" value="ECO:0007669"/>
    <property type="project" value="TreeGrafter"/>
</dbReference>
<sequence length="408" mass="44837">MECRSEERQTYTSTSRLFIIVTTTAAVMADVPVDSSSIIRDRTGKTGEMLETSDELPPKSSIAQCVRETDGEVSETLKSTTTMEEEEDVVSDKAELGNTVNVIDFFPEINDDLSLVRWAHGVNSHIKLVDSLNDPLVMMLEADVLAGTLEASIDTTPVPIMAHPPDTESDLTLTMWIEAVIAANKEGKKKGVKLDFKDLSIVQESLKTLECYATQINFPLWLNADIFPGPIDSTTTPLAPNEFLSHCVQYFPLATLSLGWTTRYTSADDEKGEYTLAMLKEMANTHEILNIAQPVTFAIRACFVGRSIDALEWLIENVLDSTLTVWSAATDDFDPQAILTLQDVVGTDALYLDLPEDQMEALEEARLRGEEQQRKNDGTGASNILPITTITTAALALASALAALYLYN</sequence>